<accession>A0A8H7DF77</accession>
<protein>
    <submittedName>
        <fullName evidence="1">Uncharacterized protein</fullName>
    </submittedName>
</protein>
<dbReference type="Proteomes" id="UP000623467">
    <property type="component" value="Unassembled WGS sequence"/>
</dbReference>
<comment type="caution">
    <text evidence="1">The sequence shown here is derived from an EMBL/GenBank/DDBJ whole genome shotgun (WGS) entry which is preliminary data.</text>
</comment>
<sequence>MEGEKGKLSAIAARRARVWRVWRRRSGAQHVQKTKDANPAPSSSAYSIRARIAQAKQRCTPAWVCEKQQRARRIYVASSSRIFVLVTAGITRRASAQRVQHHILPANQYPRIERRQCAEDGGRDGGGSSELECESVVFVAWTRMKTALSGNWDGRGGDAEGGGDAELEGNGIAEQKTRRGAWEARVEGDAVAGQQRGNVARYEARCMYMSPRLTARDDEVGKSMVERREAARRSAPLPPLSQHRRAAPYVVYRIGGHRRIRTRNRIRRARSPETCALVGCKRQDASSLGVRPPILRAPIHPYTINSSSTPALEGTSPALECAHPHLQRHCFVASRRDAYWDKRAQAYWGAG</sequence>
<organism evidence="1 2">
    <name type="scientific">Mycena sanguinolenta</name>
    <dbReference type="NCBI Taxonomy" id="230812"/>
    <lineage>
        <taxon>Eukaryota</taxon>
        <taxon>Fungi</taxon>
        <taxon>Dikarya</taxon>
        <taxon>Basidiomycota</taxon>
        <taxon>Agaricomycotina</taxon>
        <taxon>Agaricomycetes</taxon>
        <taxon>Agaricomycetidae</taxon>
        <taxon>Agaricales</taxon>
        <taxon>Marasmiineae</taxon>
        <taxon>Mycenaceae</taxon>
        <taxon>Mycena</taxon>
    </lineage>
</organism>
<dbReference type="EMBL" id="JACAZH010000004">
    <property type="protein sequence ID" value="KAF7370003.1"/>
    <property type="molecule type" value="Genomic_DNA"/>
</dbReference>
<gene>
    <name evidence="1" type="ORF">MSAN_00630300</name>
</gene>
<evidence type="ECO:0000313" key="1">
    <source>
        <dbReference type="EMBL" id="KAF7370003.1"/>
    </source>
</evidence>
<evidence type="ECO:0000313" key="2">
    <source>
        <dbReference type="Proteomes" id="UP000623467"/>
    </source>
</evidence>
<keyword evidence="2" id="KW-1185">Reference proteome</keyword>
<dbReference type="AlphaFoldDB" id="A0A8H7DF77"/>
<name>A0A8H7DF77_9AGAR</name>
<reference evidence="1" key="1">
    <citation type="submission" date="2020-05" db="EMBL/GenBank/DDBJ databases">
        <title>Mycena genomes resolve the evolution of fungal bioluminescence.</title>
        <authorList>
            <person name="Tsai I.J."/>
        </authorList>
    </citation>
    <scope>NUCLEOTIDE SEQUENCE</scope>
    <source>
        <strain evidence="1">160909Yilan</strain>
    </source>
</reference>
<proteinExistence type="predicted"/>